<protein>
    <submittedName>
        <fullName evidence="1">Uncharacterized protein</fullName>
    </submittedName>
</protein>
<dbReference type="EMBL" id="JAPDGR010000125">
    <property type="protein sequence ID" value="KAJ2995651.1"/>
    <property type="molecule type" value="Genomic_DNA"/>
</dbReference>
<proteinExistence type="predicted"/>
<accession>A0ACC1PL72</accession>
<dbReference type="Proteomes" id="UP001143856">
    <property type="component" value="Unassembled WGS sequence"/>
</dbReference>
<evidence type="ECO:0000313" key="2">
    <source>
        <dbReference type="Proteomes" id="UP001143856"/>
    </source>
</evidence>
<name>A0ACC1PL72_9PEZI</name>
<organism evidence="1 2">
    <name type="scientific">Xylaria curta</name>
    <dbReference type="NCBI Taxonomy" id="42375"/>
    <lineage>
        <taxon>Eukaryota</taxon>
        <taxon>Fungi</taxon>
        <taxon>Dikarya</taxon>
        <taxon>Ascomycota</taxon>
        <taxon>Pezizomycotina</taxon>
        <taxon>Sordariomycetes</taxon>
        <taxon>Xylariomycetidae</taxon>
        <taxon>Xylariales</taxon>
        <taxon>Xylariaceae</taxon>
        <taxon>Xylaria</taxon>
    </lineage>
</organism>
<sequence>MLTLKVMKLFAFLSMSSAVLAIPESPTSKSSGMAPFAPATAYQRAFDRCSTEKHHKAVMAHPADILDCLEIGEWAKKNNGMWILDALTDANDDNNWHTLRVQGTCALIVQNTKPTSVGNKDVVDLIEAVHMGDGIELGPIEERGTFGGCQGDADVSFWLRDSEL</sequence>
<gene>
    <name evidence="1" type="ORF">NUW58_g1209</name>
</gene>
<reference evidence="1" key="1">
    <citation type="submission" date="2022-10" db="EMBL/GenBank/DDBJ databases">
        <title>Genome Sequence of Xylaria curta.</title>
        <authorList>
            <person name="Buettner E."/>
        </authorList>
    </citation>
    <scope>NUCLEOTIDE SEQUENCE</scope>
    <source>
        <strain evidence="1">Babe10</strain>
    </source>
</reference>
<comment type="caution">
    <text evidence="1">The sequence shown here is derived from an EMBL/GenBank/DDBJ whole genome shotgun (WGS) entry which is preliminary data.</text>
</comment>
<keyword evidence="2" id="KW-1185">Reference proteome</keyword>
<evidence type="ECO:0000313" key="1">
    <source>
        <dbReference type="EMBL" id="KAJ2995651.1"/>
    </source>
</evidence>